<feature type="non-terminal residue" evidence="1">
    <location>
        <position position="56"/>
    </location>
</feature>
<dbReference type="Proteomes" id="UP000004968">
    <property type="component" value="Unassembled WGS sequence"/>
</dbReference>
<dbReference type="HOGENOM" id="CLU_3036965_0_0_9"/>
<reference evidence="1 2" key="1">
    <citation type="submission" date="2010-01" db="EMBL/GenBank/DDBJ databases">
        <authorList>
            <person name="Weinstock G."/>
            <person name="Sodergren E."/>
            <person name="Clifton S."/>
            <person name="Fulton L."/>
            <person name="Fulton B."/>
            <person name="Courtney L."/>
            <person name="Fronick C."/>
            <person name="Harrison M."/>
            <person name="Strong C."/>
            <person name="Farmer C."/>
            <person name="Delahaunty K."/>
            <person name="Markovic C."/>
            <person name="Hall O."/>
            <person name="Minx P."/>
            <person name="Tomlinson C."/>
            <person name="Mitreva M."/>
            <person name="Nelson J."/>
            <person name="Hou S."/>
            <person name="Wollam A."/>
            <person name="Pepin K.H."/>
            <person name="Johnson M."/>
            <person name="Bhonagiri V."/>
            <person name="Nash W.E."/>
            <person name="Warren W."/>
            <person name="Chinwalla A."/>
            <person name="Mardis E.R."/>
            <person name="Wilson R.K."/>
        </authorList>
    </citation>
    <scope>NUCLEOTIDE SEQUENCE [LARGE SCALE GENOMIC DNA]</scope>
    <source>
        <strain evidence="1 2">DSM 13479</strain>
    </source>
</reference>
<gene>
    <name evidence="1" type="ORF">CLOSTHATH_00031</name>
</gene>
<proteinExistence type="predicted"/>
<organism evidence="1 2">
    <name type="scientific">Hungatella hathewayi DSM 13479</name>
    <dbReference type="NCBI Taxonomy" id="566550"/>
    <lineage>
        <taxon>Bacteria</taxon>
        <taxon>Bacillati</taxon>
        <taxon>Bacillota</taxon>
        <taxon>Clostridia</taxon>
        <taxon>Lachnospirales</taxon>
        <taxon>Lachnospiraceae</taxon>
        <taxon>Hungatella</taxon>
    </lineage>
</organism>
<sequence>MQLMQLMGGRRPGRQSSCQDIKLSHNYIDEIHQIHGQHKTAFHAADPVLAAAEEPG</sequence>
<accession>D3A8W8</accession>
<dbReference type="AlphaFoldDB" id="D3A8W8"/>
<protein>
    <submittedName>
        <fullName evidence="1">Uncharacterized protein</fullName>
    </submittedName>
</protein>
<evidence type="ECO:0000313" key="2">
    <source>
        <dbReference type="Proteomes" id="UP000004968"/>
    </source>
</evidence>
<dbReference type="EMBL" id="ACIO01000004">
    <property type="protein sequence ID" value="EFD01733.1"/>
    <property type="molecule type" value="Genomic_DNA"/>
</dbReference>
<evidence type="ECO:0000313" key="1">
    <source>
        <dbReference type="EMBL" id="EFD01733.1"/>
    </source>
</evidence>
<comment type="caution">
    <text evidence="1">The sequence shown here is derived from an EMBL/GenBank/DDBJ whole genome shotgun (WGS) entry which is preliminary data.</text>
</comment>
<name>D3A8W8_9FIRM</name>